<evidence type="ECO:0000313" key="2">
    <source>
        <dbReference type="Proteomes" id="UP000887013"/>
    </source>
</evidence>
<organism evidence="1 2">
    <name type="scientific">Nephila pilipes</name>
    <name type="common">Giant wood spider</name>
    <name type="synonym">Nephila maculata</name>
    <dbReference type="NCBI Taxonomy" id="299642"/>
    <lineage>
        <taxon>Eukaryota</taxon>
        <taxon>Metazoa</taxon>
        <taxon>Ecdysozoa</taxon>
        <taxon>Arthropoda</taxon>
        <taxon>Chelicerata</taxon>
        <taxon>Arachnida</taxon>
        <taxon>Araneae</taxon>
        <taxon>Araneomorphae</taxon>
        <taxon>Entelegynae</taxon>
        <taxon>Araneoidea</taxon>
        <taxon>Nephilidae</taxon>
        <taxon>Nephila</taxon>
    </lineage>
</organism>
<proteinExistence type="predicted"/>
<comment type="caution">
    <text evidence="1">The sequence shown here is derived from an EMBL/GenBank/DDBJ whole genome shotgun (WGS) entry which is preliminary data.</text>
</comment>
<reference evidence="1" key="1">
    <citation type="submission" date="2020-08" db="EMBL/GenBank/DDBJ databases">
        <title>Multicomponent nature underlies the extraordinary mechanical properties of spider dragline silk.</title>
        <authorList>
            <person name="Kono N."/>
            <person name="Nakamura H."/>
            <person name="Mori M."/>
            <person name="Yoshida Y."/>
            <person name="Ohtoshi R."/>
            <person name="Malay A.D."/>
            <person name="Moran D.A.P."/>
            <person name="Tomita M."/>
            <person name="Numata K."/>
            <person name="Arakawa K."/>
        </authorList>
    </citation>
    <scope>NUCLEOTIDE SEQUENCE</scope>
</reference>
<evidence type="ECO:0000313" key="1">
    <source>
        <dbReference type="EMBL" id="GFU45187.1"/>
    </source>
</evidence>
<dbReference type="AlphaFoldDB" id="A0A8X6QZE4"/>
<keyword evidence="2" id="KW-1185">Reference proteome</keyword>
<sequence length="82" mass="9417">MERKWTPVTRLEKPVRSLTHCEEGNGGRRKTKDTAQKLHQVCTWKDLAWKPYGKEGGVLSKGVHAQRRYNCTLVLHLCLTSV</sequence>
<dbReference type="Proteomes" id="UP000887013">
    <property type="component" value="Unassembled WGS sequence"/>
</dbReference>
<name>A0A8X6QZE4_NEPPI</name>
<dbReference type="EMBL" id="BMAW01132836">
    <property type="protein sequence ID" value="GFU45187.1"/>
    <property type="molecule type" value="Genomic_DNA"/>
</dbReference>
<gene>
    <name evidence="1" type="ORF">NPIL_321051</name>
</gene>
<protein>
    <submittedName>
        <fullName evidence="1">Uncharacterized protein</fullName>
    </submittedName>
</protein>
<accession>A0A8X6QZE4</accession>